<dbReference type="InterPro" id="IPR013974">
    <property type="entry name" value="SAF"/>
</dbReference>
<sequence>MSAVLAGAAVLGCVAVARTPEGGPRTAVVVAARDLPAGHLLRPGDLVAQQRPAGFAPGRPVHDPGEVSGRRLAAPVTAGEVLTAGRVLGPGLLDGRDDGARAVHVPVADAGALAMVGAGDTVDLLASTGEVLASAVTVLSVDTPSGSGGLTGVPGTGGGIVAAVDDRQAARLASAPPDAVGGAGLVVVLRGSPSLR</sequence>
<proteinExistence type="predicted"/>
<evidence type="ECO:0000313" key="2">
    <source>
        <dbReference type="EMBL" id="SES45896.1"/>
    </source>
</evidence>
<organism evidence="2 3">
    <name type="scientific">Pedococcus cremeus</name>
    <dbReference type="NCBI Taxonomy" id="587636"/>
    <lineage>
        <taxon>Bacteria</taxon>
        <taxon>Bacillati</taxon>
        <taxon>Actinomycetota</taxon>
        <taxon>Actinomycetes</taxon>
        <taxon>Micrococcales</taxon>
        <taxon>Intrasporangiaceae</taxon>
        <taxon>Pedococcus</taxon>
    </lineage>
</organism>
<dbReference type="AlphaFoldDB" id="A0A1H9XI71"/>
<dbReference type="SUPFAM" id="SSF51269">
    <property type="entry name" value="AFP III-like domain"/>
    <property type="match status" value="1"/>
</dbReference>
<dbReference type="Proteomes" id="UP000199019">
    <property type="component" value="Unassembled WGS sequence"/>
</dbReference>
<dbReference type="STRING" id="587636.SAMN05216199_3863"/>
<feature type="domain" description="SAF" evidence="1">
    <location>
        <begin position="26"/>
        <end position="88"/>
    </location>
</feature>
<accession>A0A1H9XI71</accession>
<name>A0A1H9XI71_9MICO</name>
<gene>
    <name evidence="2" type="ORF">SAMN05216199_3863</name>
</gene>
<dbReference type="RefSeq" id="WP_177180436.1">
    <property type="nucleotide sequence ID" value="NZ_FOHB01000008.1"/>
</dbReference>
<evidence type="ECO:0000259" key="1">
    <source>
        <dbReference type="SMART" id="SM00858"/>
    </source>
</evidence>
<protein>
    <submittedName>
        <fullName evidence="2">Flp pilus assembly protein CpaB</fullName>
    </submittedName>
</protein>
<dbReference type="EMBL" id="FOHB01000008">
    <property type="protein sequence ID" value="SES45896.1"/>
    <property type="molecule type" value="Genomic_DNA"/>
</dbReference>
<reference evidence="3" key="1">
    <citation type="submission" date="2016-10" db="EMBL/GenBank/DDBJ databases">
        <authorList>
            <person name="Varghese N."/>
            <person name="Submissions S."/>
        </authorList>
    </citation>
    <scope>NUCLEOTIDE SEQUENCE [LARGE SCALE GENOMIC DNA]</scope>
    <source>
        <strain evidence="3">CGMCC 1.6963</strain>
    </source>
</reference>
<keyword evidence="3" id="KW-1185">Reference proteome</keyword>
<dbReference type="SMART" id="SM00858">
    <property type="entry name" value="SAF"/>
    <property type="match status" value="1"/>
</dbReference>
<dbReference type="Pfam" id="PF08666">
    <property type="entry name" value="SAF"/>
    <property type="match status" value="1"/>
</dbReference>
<dbReference type="CDD" id="cd11614">
    <property type="entry name" value="SAF_CpaB_FlgA_like"/>
    <property type="match status" value="1"/>
</dbReference>
<dbReference type="InterPro" id="IPR036732">
    <property type="entry name" value="AFP_Neu5c_C_sf"/>
</dbReference>
<evidence type="ECO:0000313" key="3">
    <source>
        <dbReference type="Proteomes" id="UP000199019"/>
    </source>
</evidence>
<dbReference type="Gene3D" id="3.90.1210.10">
    <property type="entry name" value="Antifreeze-like/N-acetylneuraminic acid synthase C-terminal domain"/>
    <property type="match status" value="1"/>
</dbReference>